<keyword evidence="1" id="KW-0472">Membrane</keyword>
<sequence>MMGEAPVLDALIALAMVMILRQGFIGQRRSDDLMSRLIQYTVGSGVLTSAAAIVYIVLYHATAGSLAFLAMEFVYTRLYANSFMAMLNARRHLRSKLTDGTLTLNFSPSILRQEDSSMTGPAMAQDDMGTIVSIVSRNMFGGPMPPPRTYQIGSTQC</sequence>
<keyword evidence="1" id="KW-0812">Transmembrane</keyword>
<proteinExistence type="predicted"/>
<dbReference type="InterPro" id="IPR045339">
    <property type="entry name" value="DUF6534"/>
</dbReference>
<dbReference type="PANTHER" id="PTHR40465:SF1">
    <property type="entry name" value="DUF6534 DOMAIN-CONTAINING PROTEIN"/>
    <property type="match status" value="1"/>
</dbReference>
<dbReference type="Pfam" id="PF20152">
    <property type="entry name" value="DUF6534"/>
    <property type="match status" value="1"/>
</dbReference>
<accession>A0A067QAD6</accession>
<dbReference type="InParanoid" id="A0A067QAD6"/>
<feature type="transmembrane region" description="Helical" evidence="1">
    <location>
        <begin position="66"/>
        <end position="87"/>
    </location>
</feature>
<feature type="transmembrane region" description="Helical" evidence="1">
    <location>
        <begin position="6"/>
        <end position="25"/>
    </location>
</feature>
<dbReference type="PANTHER" id="PTHR40465">
    <property type="entry name" value="CHROMOSOME 1, WHOLE GENOME SHOTGUN SEQUENCE"/>
    <property type="match status" value="1"/>
</dbReference>
<feature type="transmembrane region" description="Helical" evidence="1">
    <location>
        <begin position="37"/>
        <end position="60"/>
    </location>
</feature>
<evidence type="ECO:0000313" key="3">
    <source>
        <dbReference type="EMBL" id="KDQ59551.1"/>
    </source>
</evidence>
<dbReference type="HOGENOM" id="CLU_1678174_0_0_1"/>
<reference evidence="4" key="1">
    <citation type="journal article" date="2014" name="Proc. Natl. Acad. Sci. U.S.A.">
        <title>Extensive sampling of basidiomycete genomes demonstrates inadequacy of the white-rot/brown-rot paradigm for wood decay fungi.</title>
        <authorList>
            <person name="Riley R."/>
            <person name="Salamov A.A."/>
            <person name="Brown D.W."/>
            <person name="Nagy L.G."/>
            <person name="Floudas D."/>
            <person name="Held B.W."/>
            <person name="Levasseur A."/>
            <person name="Lombard V."/>
            <person name="Morin E."/>
            <person name="Otillar R."/>
            <person name="Lindquist E.A."/>
            <person name="Sun H."/>
            <person name="LaButti K.M."/>
            <person name="Schmutz J."/>
            <person name="Jabbour D."/>
            <person name="Luo H."/>
            <person name="Baker S.E."/>
            <person name="Pisabarro A.G."/>
            <person name="Walton J.D."/>
            <person name="Blanchette R.A."/>
            <person name="Henrissat B."/>
            <person name="Martin F."/>
            <person name="Cullen D."/>
            <person name="Hibbett D.S."/>
            <person name="Grigoriev I.V."/>
        </authorList>
    </citation>
    <scope>NUCLEOTIDE SEQUENCE [LARGE SCALE GENOMIC DNA]</scope>
    <source>
        <strain evidence="4">MUCL 33604</strain>
    </source>
</reference>
<feature type="domain" description="DUF6534" evidence="2">
    <location>
        <begin position="7"/>
        <end position="92"/>
    </location>
</feature>
<keyword evidence="1" id="KW-1133">Transmembrane helix</keyword>
<dbReference type="Proteomes" id="UP000027265">
    <property type="component" value="Unassembled WGS sequence"/>
</dbReference>
<dbReference type="AlphaFoldDB" id="A0A067QAD6"/>
<protein>
    <recommendedName>
        <fullName evidence="2">DUF6534 domain-containing protein</fullName>
    </recommendedName>
</protein>
<gene>
    <name evidence="3" type="ORF">JAAARDRAFT_33131</name>
</gene>
<evidence type="ECO:0000313" key="4">
    <source>
        <dbReference type="Proteomes" id="UP000027265"/>
    </source>
</evidence>
<evidence type="ECO:0000259" key="2">
    <source>
        <dbReference type="Pfam" id="PF20152"/>
    </source>
</evidence>
<keyword evidence="4" id="KW-1185">Reference proteome</keyword>
<evidence type="ECO:0000256" key="1">
    <source>
        <dbReference type="SAM" id="Phobius"/>
    </source>
</evidence>
<organism evidence="3 4">
    <name type="scientific">Jaapia argillacea MUCL 33604</name>
    <dbReference type="NCBI Taxonomy" id="933084"/>
    <lineage>
        <taxon>Eukaryota</taxon>
        <taxon>Fungi</taxon>
        <taxon>Dikarya</taxon>
        <taxon>Basidiomycota</taxon>
        <taxon>Agaricomycotina</taxon>
        <taxon>Agaricomycetes</taxon>
        <taxon>Agaricomycetidae</taxon>
        <taxon>Jaapiales</taxon>
        <taxon>Jaapiaceae</taxon>
        <taxon>Jaapia</taxon>
    </lineage>
</organism>
<dbReference type="EMBL" id="KL197715">
    <property type="protein sequence ID" value="KDQ59551.1"/>
    <property type="molecule type" value="Genomic_DNA"/>
</dbReference>
<name>A0A067QAD6_9AGAM</name>
<dbReference type="OrthoDB" id="2792702at2759"/>